<name>A0A367S3S2_NOSPU</name>
<dbReference type="EMBL" id="LXQE01000004">
    <property type="protein sequence ID" value="RCJ42624.1"/>
    <property type="molecule type" value="Genomic_DNA"/>
</dbReference>
<evidence type="ECO:0000313" key="3">
    <source>
        <dbReference type="Proteomes" id="UP000252085"/>
    </source>
</evidence>
<reference evidence="3" key="1">
    <citation type="submission" date="2016-04" db="EMBL/GenBank/DDBJ databases">
        <authorList>
            <person name="Tabuchi Yagui T.R."/>
        </authorList>
    </citation>
    <scope>NUCLEOTIDE SEQUENCE [LARGE SCALE GENOMIC DNA]</scope>
</reference>
<evidence type="ECO:0000313" key="2">
    <source>
        <dbReference type="EMBL" id="RCJ42624.1"/>
    </source>
</evidence>
<sequence>MITENDDSVDAVNELARKISIKETQLKIAQQSNLIQTAEALENQLSQLQQELEDNSDTQLQSLMSL</sequence>
<gene>
    <name evidence="2" type="ORF">A6769_37005</name>
</gene>
<organism evidence="2 3">
    <name type="scientific">Nostoc punctiforme NIES-2108</name>
    <dbReference type="NCBI Taxonomy" id="1356359"/>
    <lineage>
        <taxon>Bacteria</taxon>
        <taxon>Bacillati</taxon>
        <taxon>Cyanobacteriota</taxon>
        <taxon>Cyanophyceae</taxon>
        <taxon>Nostocales</taxon>
        <taxon>Nostocaceae</taxon>
        <taxon>Nostoc</taxon>
    </lineage>
</organism>
<keyword evidence="1" id="KW-0175">Coiled coil</keyword>
<evidence type="ECO:0000256" key="1">
    <source>
        <dbReference type="SAM" id="Coils"/>
    </source>
</evidence>
<dbReference type="AlphaFoldDB" id="A0A367S3S2"/>
<proteinExistence type="predicted"/>
<protein>
    <submittedName>
        <fullName evidence="2">Uncharacterized protein</fullName>
    </submittedName>
</protein>
<feature type="coiled-coil region" evidence="1">
    <location>
        <begin position="21"/>
        <end position="58"/>
    </location>
</feature>
<dbReference type="Proteomes" id="UP000252085">
    <property type="component" value="Unassembled WGS sequence"/>
</dbReference>
<accession>A0A367S3S2</accession>
<comment type="caution">
    <text evidence="2">The sequence shown here is derived from an EMBL/GenBank/DDBJ whole genome shotgun (WGS) entry which is preliminary data.</text>
</comment>